<dbReference type="AlphaFoldDB" id="W9XU46"/>
<gene>
    <name evidence="2" type="ORF">A1O5_03566</name>
</gene>
<dbReference type="GeneID" id="19188294"/>
<comment type="caution">
    <text evidence="2">The sequence shown here is derived from an EMBL/GenBank/DDBJ whole genome shotgun (WGS) entry which is preliminary data.</text>
</comment>
<keyword evidence="3" id="KW-1185">Reference proteome</keyword>
<dbReference type="Proteomes" id="UP000019471">
    <property type="component" value="Unassembled WGS sequence"/>
</dbReference>
<protein>
    <submittedName>
        <fullName evidence="2">Uncharacterized protein</fullName>
    </submittedName>
</protein>
<name>W9XU46_9EURO</name>
<dbReference type="OrthoDB" id="4155092at2759"/>
<reference evidence="2 3" key="1">
    <citation type="submission" date="2013-03" db="EMBL/GenBank/DDBJ databases">
        <title>The Genome Sequence of Cladophialophora psammophila CBS 110553.</title>
        <authorList>
            <consortium name="The Broad Institute Genomics Platform"/>
            <person name="Cuomo C."/>
            <person name="de Hoog S."/>
            <person name="Gorbushina A."/>
            <person name="Walker B."/>
            <person name="Young S.K."/>
            <person name="Zeng Q."/>
            <person name="Gargeya S."/>
            <person name="Fitzgerald M."/>
            <person name="Haas B."/>
            <person name="Abouelleil A."/>
            <person name="Allen A.W."/>
            <person name="Alvarado L."/>
            <person name="Arachchi H.M."/>
            <person name="Berlin A.M."/>
            <person name="Chapman S.B."/>
            <person name="Gainer-Dewar J."/>
            <person name="Goldberg J."/>
            <person name="Griggs A."/>
            <person name="Gujja S."/>
            <person name="Hansen M."/>
            <person name="Howarth C."/>
            <person name="Imamovic A."/>
            <person name="Ireland A."/>
            <person name="Larimer J."/>
            <person name="McCowan C."/>
            <person name="Murphy C."/>
            <person name="Pearson M."/>
            <person name="Poon T.W."/>
            <person name="Priest M."/>
            <person name="Roberts A."/>
            <person name="Saif S."/>
            <person name="Shea T."/>
            <person name="Sisk P."/>
            <person name="Sykes S."/>
            <person name="Wortman J."/>
            <person name="Nusbaum C."/>
            <person name="Birren B."/>
        </authorList>
    </citation>
    <scope>NUCLEOTIDE SEQUENCE [LARGE SCALE GENOMIC DNA]</scope>
    <source>
        <strain evidence="2 3">CBS 110553</strain>
    </source>
</reference>
<sequence>MKHSFFGGMGGYVLEYQNEGRIIIRPAEIRWLASENLPVFPEIECSEIDGVSRMDIFQKVIATTQLIWFALQFIGRAIKGMEFALPEVTTLGFITYAIVILFFWWKKPSGVSTRTKIRCPSISDQDIDRVLVVTKGKKQSQKLELHLPQTDFGDDGLSCFLLWLSLCLIASVGGWHLAAWNYSLPTTVGSILWRVSSVSVGVVVIALCFPSFWNEPESWLSDWTLNLLILAYVIARMFLIVETVISLRSAPAGIYERVRWSDFVPHV</sequence>
<dbReference type="EMBL" id="AMGX01000004">
    <property type="protein sequence ID" value="EXJ73804.1"/>
    <property type="molecule type" value="Genomic_DNA"/>
</dbReference>
<dbReference type="RefSeq" id="XP_007742367.1">
    <property type="nucleotide sequence ID" value="XM_007744177.1"/>
</dbReference>
<keyword evidence="1" id="KW-0472">Membrane</keyword>
<keyword evidence="1" id="KW-1133">Transmembrane helix</keyword>
<evidence type="ECO:0000313" key="2">
    <source>
        <dbReference type="EMBL" id="EXJ73804.1"/>
    </source>
</evidence>
<dbReference type="PANTHER" id="PTHR35043">
    <property type="entry name" value="TRANSCRIPTION FACTOR DOMAIN-CONTAINING PROTEIN"/>
    <property type="match status" value="1"/>
</dbReference>
<organism evidence="2 3">
    <name type="scientific">Cladophialophora psammophila CBS 110553</name>
    <dbReference type="NCBI Taxonomy" id="1182543"/>
    <lineage>
        <taxon>Eukaryota</taxon>
        <taxon>Fungi</taxon>
        <taxon>Dikarya</taxon>
        <taxon>Ascomycota</taxon>
        <taxon>Pezizomycotina</taxon>
        <taxon>Eurotiomycetes</taxon>
        <taxon>Chaetothyriomycetidae</taxon>
        <taxon>Chaetothyriales</taxon>
        <taxon>Herpotrichiellaceae</taxon>
        <taxon>Cladophialophora</taxon>
    </lineage>
</organism>
<feature type="transmembrane region" description="Helical" evidence="1">
    <location>
        <begin position="225"/>
        <end position="247"/>
    </location>
</feature>
<feature type="transmembrane region" description="Helical" evidence="1">
    <location>
        <begin position="191"/>
        <end position="213"/>
    </location>
</feature>
<feature type="transmembrane region" description="Helical" evidence="1">
    <location>
        <begin position="160"/>
        <end position="179"/>
    </location>
</feature>
<evidence type="ECO:0000313" key="3">
    <source>
        <dbReference type="Proteomes" id="UP000019471"/>
    </source>
</evidence>
<proteinExistence type="predicted"/>
<dbReference type="PANTHER" id="PTHR35043:SF7">
    <property type="entry name" value="TRANSCRIPTION FACTOR DOMAIN-CONTAINING PROTEIN"/>
    <property type="match status" value="1"/>
</dbReference>
<accession>W9XU46</accession>
<feature type="transmembrane region" description="Helical" evidence="1">
    <location>
        <begin position="83"/>
        <end position="105"/>
    </location>
</feature>
<keyword evidence="1" id="KW-0812">Transmembrane</keyword>
<dbReference type="HOGENOM" id="CLU_022883_6_0_1"/>
<evidence type="ECO:0000256" key="1">
    <source>
        <dbReference type="SAM" id="Phobius"/>
    </source>
</evidence>